<feature type="transmembrane region" description="Helical" evidence="1">
    <location>
        <begin position="34"/>
        <end position="52"/>
    </location>
</feature>
<keyword evidence="3" id="KW-1185">Reference proteome</keyword>
<organism evidence="2 3">
    <name type="scientific">Flavobacterium glycines</name>
    <dbReference type="NCBI Taxonomy" id="551990"/>
    <lineage>
        <taxon>Bacteria</taxon>
        <taxon>Pseudomonadati</taxon>
        <taxon>Bacteroidota</taxon>
        <taxon>Flavobacteriia</taxon>
        <taxon>Flavobacteriales</taxon>
        <taxon>Flavobacteriaceae</taxon>
        <taxon>Flavobacterium</taxon>
    </lineage>
</organism>
<reference evidence="2 3" key="1">
    <citation type="submission" date="2016-10" db="EMBL/GenBank/DDBJ databases">
        <authorList>
            <person name="Varghese N."/>
            <person name="Submissions S."/>
        </authorList>
    </citation>
    <scope>NUCLEOTIDE SEQUENCE [LARGE SCALE GENOMIC DNA]</scope>
    <source>
        <strain evidence="2 3">Gm-149</strain>
    </source>
</reference>
<name>A0A1G8YBD1_9FLAO</name>
<keyword evidence="1" id="KW-1133">Transmembrane helix</keyword>
<comment type="caution">
    <text evidence="2">The sequence shown here is derived from an EMBL/GenBank/DDBJ whole genome shotgun (WGS) entry which is preliminary data.</text>
</comment>
<sequence length="57" mass="6899">MRLYSLIFFKIKFFYLCFVLKTHSGKCDWDRILGETYTILILITIGFVTLRFENKNK</sequence>
<keyword evidence="1" id="KW-0812">Transmembrane</keyword>
<protein>
    <submittedName>
        <fullName evidence="2">Uncharacterized protein</fullName>
    </submittedName>
</protein>
<evidence type="ECO:0000256" key="1">
    <source>
        <dbReference type="SAM" id="Phobius"/>
    </source>
</evidence>
<evidence type="ECO:0000313" key="2">
    <source>
        <dbReference type="EMBL" id="SDJ99973.1"/>
    </source>
</evidence>
<dbReference type="Proteomes" id="UP000182367">
    <property type="component" value="Unassembled WGS sequence"/>
</dbReference>
<keyword evidence="1" id="KW-0472">Membrane</keyword>
<gene>
    <name evidence="2" type="ORF">SAMN05192550_3135</name>
</gene>
<dbReference type="EMBL" id="FNEO01000010">
    <property type="protein sequence ID" value="SDJ99973.1"/>
    <property type="molecule type" value="Genomic_DNA"/>
</dbReference>
<proteinExistence type="predicted"/>
<accession>A0A1G8YBD1</accession>
<evidence type="ECO:0000313" key="3">
    <source>
        <dbReference type="Proteomes" id="UP000182367"/>
    </source>
</evidence>